<reference evidence="6 7" key="1">
    <citation type="journal article" date="2013" name="Genome Announc.">
        <title>Genome sequences for three denitrifying bacterial strains isolated from a uranium- and nitrate-contaminated subsurface environment.</title>
        <authorList>
            <person name="Venkatramanan R."/>
            <person name="Prakash O."/>
            <person name="Woyke T."/>
            <person name="Chain P."/>
            <person name="Goodwin L.A."/>
            <person name="Watson D."/>
            <person name="Brooks S."/>
            <person name="Kostka J.E."/>
            <person name="Green S.J."/>
        </authorList>
    </citation>
    <scope>NUCLEOTIDE SEQUENCE [LARGE SCALE GENOMIC DNA]</scope>
    <source>
        <strain evidence="6 7">1NES1</strain>
    </source>
</reference>
<dbReference type="eggNOG" id="COG2148">
    <property type="taxonomic scope" value="Bacteria"/>
</dbReference>
<feature type="transmembrane region" description="Helical" evidence="4">
    <location>
        <begin position="51"/>
        <end position="72"/>
    </location>
</feature>
<keyword evidence="4" id="KW-0812">Transmembrane</keyword>
<dbReference type="HOGENOM" id="CLU_024920_3_4_5"/>
<feature type="compositionally biased region" description="Polar residues" evidence="3">
    <location>
        <begin position="517"/>
        <end position="531"/>
    </location>
</feature>
<dbReference type="GO" id="GO:0000271">
    <property type="term" value="P:polysaccharide biosynthetic process"/>
    <property type="evidence" value="ECO:0007669"/>
    <property type="project" value="UniProtKB-KW"/>
</dbReference>
<dbReference type="PANTHER" id="PTHR30576:SF8">
    <property type="entry name" value="UNDECAPRENYL-PHOSPHATE GALACTOSE PHOSPHOTRANSFERASE"/>
    <property type="match status" value="1"/>
</dbReference>
<dbReference type="Pfam" id="PF13727">
    <property type="entry name" value="CoA_binding_3"/>
    <property type="match status" value="1"/>
</dbReference>
<keyword evidence="4" id="KW-0472">Membrane</keyword>
<proteinExistence type="inferred from homology"/>
<evidence type="ECO:0000256" key="2">
    <source>
        <dbReference type="ARBA" id="ARBA00023169"/>
    </source>
</evidence>
<feature type="domain" description="Bacterial sugar transferase" evidence="5">
    <location>
        <begin position="300"/>
        <end position="471"/>
    </location>
</feature>
<evidence type="ECO:0000259" key="5">
    <source>
        <dbReference type="Pfam" id="PF02397"/>
    </source>
</evidence>
<feature type="transmembrane region" description="Helical" evidence="4">
    <location>
        <begin position="17"/>
        <end position="39"/>
    </location>
</feature>
<dbReference type="AlphaFoldDB" id="N0B359"/>
<dbReference type="KEGG" id="hdt:HYPDE_24788"/>
<organism evidence="6 7">
    <name type="scientific">Hyphomicrobium denitrificans 1NES1</name>
    <dbReference type="NCBI Taxonomy" id="670307"/>
    <lineage>
        <taxon>Bacteria</taxon>
        <taxon>Pseudomonadati</taxon>
        <taxon>Pseudomonadota</taxon>
        <taxon>Alphaproteobacteria</taxon>
        <taxon>Hyphomicrobiales</taxon>
        <taxon>Hyphomicrobiaceae</taxon>
        <taxon>Hyphomicrobium</taxon>
    </lineage>
</organism>
<keyword evidence="4" id="KW-1133">Transmembrane helix</keyword>
<keyword evidence="6" id="KW-0808">Transferase</keyword>
<dbReference type="PANTHER" id="PTHR30576">
    <property type="entry name" value="COLANIC BIOSYNTHESIS UDP-GLUCOSE LIPID CARRIER TRANSFERASE"/>
    <property type="match status" value="1"/>
</dbReference>
<feature type="transmembrane region" description="Helical" evidence="4">
    <location>
        <begin position="302"/>
        <end position="328"/>
    </location>
</feature>
<dbReference type="EMBL" id="CP005587">
    <property type="protein sequence ID" value="AGK56642.1"/>
    <property type="molecule type" value="Genomic_DNA"/>
</dbReference>
<feature type="transmembrane region" description="Helical" evidence="4">
    <location>
        <begin position="84"/>
        <end position="108"/>
    </location>
</feature>
<keyword evidence="2" id="KW-0270">Exopolysaccharide synthesis</keyword>
<evidence type="ECO:0000313" key="7">
    <source>
        <dbReference type="Proteomes" id="UP000005952"/>
    </source>
</evidence>
<dbReference type="InterPro" id="IPR003362">
    <property type="entry name" value="Bact_transf"/>
</dbReference>
<comment type="similarity">
    <text evidence="1">Belongs to the bacterial sugar transferase family.</text>
</comment>
<dbReference type="Pfam" id="PF02397">
    <property type="entry name" value="Bac_transf"/>
    <property type="match status" value="1"/>
</dbReference>
<name>N0B359_9HYPH</name>
<evidence type="ECO:0000256" key="1">
    <source>
        <dbReference type="ARBA" id="ARBA00006464"/>
    </source>
</evidence>
<gene>
    <name evidence="6" type="ORF">HYPDE_24788</name>
</gene>
<dbReference type="GO" id="GO:0016780">
    <property type="term" value="F:phosphotransferase activity, for other substituted phosphate groups"/>
    <property type="evidence" value="ECO:0007669"/>
    <property type="project" value="TreeGrafter"/>
</dbReference>
<dbReference type="STRING" id="670307.HYPDE_24788"/>
<protein>
    <submittedName>
        <fullName evidence="6">Sugar transferase</fullName>
    </submittedName>
</protein>
<dbReference type="Proteomes" id="UP000005952">
    <property type="component" value="Chromosome"/>
</dbReference>
<evidence type="ECO:0000313" key="6">
    <source>
        <dbReference type="EMBL" id="AGK56642.1"/>
    </source>
</evidence>
<feature type="transmembrane region" description="Helical" evidence="4">
    <location>
        <begin position="114"/>
        <end position="134"/>
    </location>
</feature>
<accession>N0B359</accession>
<sequence>MHEGACRSESGVRMHCVLLLAIDLLLLIIANAIAVFLSIDSHLTANALHEILLYCGLTLATSIPALLMTGLNRTLWRFTSLHDCLRVLIAVLMTMAATAVSAGTFSSFHGVSQSLIGLQFLLMTGALIGIRALMRLRHARRCQRRASRTAYERENILVVGVNAITGFLLRCVAETDETRVAVAGVLSENRRHRGRILGSHPVLGRPDEIVQIMHELDIHGVHVNRVVLAKPFDKLTATAQLALLRAKNELSLRIDALDDRLGFGDAAIASKPLTLTMPDDVPWNVIGSNLEARKSYLRWKRLFDIAAGAAVAICVAPLMLLVGALVFFDVGRPIIFWQQRPGALGRPIKVLKFRTMRAARGPDGALLSDSQRLSSVGKFLRRMRLDELPQVYNVVVGEMSMVGPRPLLPVDQSQQFRVRLNLKPGLTGWAQINGGRHLSVDDKAALDLWYAKNASFRLDLRILLSTAHTVLFGERVDQHAVHEAWLALGNPPQGATAERVPEFAARKQPRRWPGPVNLQTEAPSTESARSH</sequence>
<evidence type="ECO:0000256" key="4">
    <source>
        <dbReference type="SAM" id="Phobius"/>
    </source>
</evidence>
<feature type="region of interest" description="Disordered" evidence="3">
    <location>
        <begin position="506"/>
        <end position="531"/>
    </location>
</feature>
<keyword evidence="7" id="KW-1185">Reference proteome</keyword>
<evidence type="ECO:0000256" key="3">
    <source>
        <dbReference type="SAM" id="MobiDB-lite"/>
    </source>
</evidence>